<dbReference type="KEGG" id="talb:FTW19_14515"/>
<dbReference type="OrthoDB" id="7056258at2"/>
<dbReference type="Gene3D" id="3.40.50.1460">
    <property type="match status" value="1"/>
</dbReference>
<dbReference type="RefSeq" id="WP_147648302.1">
    <property type="nucleotide sequence ID" value="NZ_CP042806.1"/>
</dbReference>
<dbReference type="EMBL" id="CP042806">
    <property type="protein sequence ID" value="QEE29103.1"/>
    <property type="molecule type" value="Genomic_DNA"/>
</dbReference>
<feature type="chain" id="PRO_5022948955" description="Caspase family protein" evidence="1">
    <location>
        <begin position="20"/>
        <end position="310"/>
    </location>
</feature>
<dbReference type="AlphaFoldDB" id="A0A5B9EAC6"/>
<organism evidence="2 3">
    <name type="scientific">Terriglobus albidus</name>
    <dbReference type="NCBI Taxonomy" id="1592106"/>
    <lineage>
        <taxon>Bacteria</taxon>
        <taxon>Pseudomonadati</taxon>
        <taxon>Acidobacteriota</taxon>
        <taxon>Terriglobia</taxon>
        <taxon>Terriglobales</taxon>
        <taxon>Acidobacteriaceae</taxon>
        <taxon>Terriglobus</taxon>
    </lineage>
</organism>
<name>A0A5B9EAC6_9BACT</name>
<dbReference type="Proteomes" id="UP000321820">
    <property type="component" value="Chromosome"/>
</dbReference>
<sequence length="310" mass="33484">MKRMVLGLLLAVASLRCHAAVYYITVAGLGGEPDYEQRFTANAKDLDKVYHGAAAAHVVTLTGNDATRAKLTDVLNDVARNAKPEDDLVLILIGHGSFDGEEYKFNLVGPDLSATELATLLDKIPVKRQLVVNTTSASGGSVVALQRQGRAVITATKTGTEKNATAFARYWLQAMQDPAADTDKSGSVSAMEAFVYADRKTAEFYSSQKRLATEHPVFEDTGKGEAVRTITQGSREGALLSTLTVLRLDGGNAAIANDPAHQALLTKKEELERKIDQLKYEKAAMEPGEYKQALTAALLDLAKVQQEMEK</sequence>
<evidence type="ECO:0000256" key="1">
    <source>
        <dbReference type="SAM" id="SignalP"/>
    </source>
</evidence>
<evidence type="ECO:0000313" key="3">
    <source>
        <dbReference type="Proteomes" id="UP000321820"/>
    </source>
</evidence>
<reference evidence="2 3" key="1">
    <citation type="submission" date="2019-08" db="EMBL/GenBank/DDBJ databases">
        <title>Complete genome sequence of Terriglobus albidus strain ORNL.</title>
        <authorList>
            <person name="Podar M."/>
        </authorList>
    </citation>
    <scope>NUCLEOTIDE SEQUENCE [LARGE SCALE GENOMIC DNA]</scope>
    <source>
        <strain evidence="2 3">ORNL</strain>
    </source>
</reference>
<evidence type="ECO:0008006" key="4">
    <source>
        <dbReference type="Google" id="ProtNLM"/>
    </source>
</evidence>
<accession>A0A5B9EAC6</accession>
<feature type="signal peptide" evidence="1">
    <location>
        <begin position="1"/>
        <end position="19"/>
    </location>
</feature>
<protein>
    <recommendedName>
        <fullName evidence="4">Caspase family protein</fullName>
    </recommendedName>
</protein>
<proteinExistence type="predicted"/>
<evidence type="ECO:0000313" key="2">
    <source>
        <dbReference type="EMBL" id="QEE29103.1"/>
    </source>
</evidence>
<gene>
    <name evidence="2" type="ORF">FTW19_14515</name>
</gene>
<keyword evidence="1" id="KW-0732">Signal</keyword>
<keyword evidence="3" id="KW-1185">Reference proteome</keyword>